<protein>
    <submittedName>
        <fullName evidence="1">Uncharacterized protein</fullName>
    </submittedName>
</protein>
<comment type="caution">
    <text evidence="1">The sequence shown here is derived from an EMBL/GenBank/DDBJ whole genome shotgun (WGS) entry which is preliminary data.</text>
</comment>
<feature type="non-terminal residue" evidence="1">
    <location>
        <position position="1"/>
    </location>
</feature>
<evidence type="ECO:0000313" key="1">
    <source>
        <dbReference type="EMBL" id="KAH7904025.1"/>
    </source>
</evidence>
<evidence type="ECO:0000313" key="2">
    <source>
        <dbReference type="Proteomes" id="UP000790377"/>
    </source>
</evidence>
<reference evidence="1" key="1">
    <citation type="journal article" date="2021" name="New Phytol.">
        <title>Evolutionary innovations through gain and loss of genes in the ectomycorrhizal Boletales.</title>
        <authorList>
            <person name="Wu G."/>
            <person name="Miyauchi S."/>
            <person name="Morin E."/>
            <person name="Kuo A."/>
            <person name="Drula E."/>
            <person name="Varga T."/>
            <person name="Kohler A."/>
            <person name="Feng B."/>
            <person name="Cao Y."/>
            <person name="Lipzen A."/>
            <person name="Daum C."/>
            <person name="Hundley H."/>
            <person name="Pangilinan J."/>
            <person name="Johnson J."/>
            <person name="Barry K."/>
            <person name="LaButti K."/>
            <person name="Ng V."/>
            <person name="Ahrendt S."/>
            <person name="Min B."/>
            <person name="Choi I.G."/>
            <person name="Park H."/>
            <person name="Plett J.M."/>
            <person name="Magnuson J."/>
            <person name="Spatafora J.W."/>
            <person name="Nagy L.G."/>
            <person name="Henrissat B."/>
            <person name="Grigoriev I.V."/>
            <person name="Yang Z.L."/>
            <person name="Xu J."/>
            <person name="Martin F.M."/>
        </authorList>
    </citation>
    <scope>NUCLEOTIDE SEQUENCE</scope>
    <source>
        <strain evidence="1">ATCC 28755</strain>
    </source>
</reference>
<accession>A0ACB7ZSF7</accession>
<dbReference type="EMBL" id="MU268642">
    <property type="protein sequence ID" value="KAH7904025.1"/>
    <property type="molecule type" value="Genomic_DNA"/>
</dbReference>
<proteinExistence type="predicted"/>
<organism evidence="1 2">
    <name type="scientific">Hygrophoropsis aurantiaca</name>
    <dbReference type="NCBI Taxonomy" id="72124"/>
    <lineage>
        <taxon>Eukaryota</taxon>
        <taxon>Fungi</taxon>
        <taxon>Dikarya</taxon>
        <taxon>Basidiomycota</taxon>
        <taxon>Agaricomycotina</taxon>
        <taxon>Agaricomycetes</taxon>
        <taxon>Agaricomycetidae</taxon>
        <taxon>Boletales</taxon>
        <taxon>Coniophorineae</taxon>
        <taxon>Hygrophoropsidaceae</taxon>
        <taxon>Hygrophoropsis</taxon>
    </lineage>
</organism>
<dbReference type="Proteomes" id="UP000790377">
    <property type="component" value="Unassembled WGS sequence"/>
</dbReference>
<gene>
    <name evidence="1" type="ORF">BJ138DRAFT_966923</name>
</gene>
<feature type="non-terminal residue" evidence="1">
    <location>
        <position position="70"/>
    </location>
</feature>
<name>A0ACB7ZSF7_9AGAM</name>
<sequence length="70" mass="8079">LADAIERLAHSTTKSSNSGRIKVCEPDTFDGSDPKKLRPFIVQCELNFQSRPDHFRRDRPRVTFAQSYLK</sequence>
<keyword evidence="2" id="KW-1185">Reference proteome</keyword>